<evidence type="ECO:0000313" key="2">
    <source>
        <dbReference type="EMBL" id="NGO38594.1"/>
    </source>
</evidence>
<dbReference type="SUPFAM" id="SSF51182">
    <property type="entry name" value="RmlC-like cupins"/>
    <property type="match status" value="1"/>
</dbReference>
<proteinExistence type="predicted"/>
<dbReference type="InterPro" id="IPR029303">
    <property type="entry name" value="CapF_C"/>
</dbReference>
<sequence length="130" mass="14587">MNPEVTVSEVRVIRDARGWVIEPVDEQDLHGIRNVHVVWTEPGHVRGNHYHRETTELLLVTGPARVCWEAAGRRQEVEVPAGVARRFVFPPGVAHAIQNTGSEPIVLIAFTNRPHDPTRPDTVRQVLIDA</sequence>
<dbReference type="Proteomes" id="UP000477311">
    <property type="component" value="Unassembled WGS sequence"/>
</dbReference>
<accession>A0A6M1RT30</accession>
<dbReference type="RefSeq" id="WP_165106145.1">
    <property type="nucleotide sequence ID" value="NZ_JAAKYA010000023.1"/>
</dbReference>
<dbReference type="EMBL" id="JAAKYA010000023">
    <property type="protein sequence ID" value="NGO38594.1"/>
    <property type="molecule type" value="Genomic_DNA"/>
</dbReference>
<protein>
    <recommendedName>
        <fullName evidence="1">Capsular polysaccharide assembling protein CapF C-terminal domain-containing protein</fullName>
    </recommendedName>
</protein>
<reference evidence="2 3" key="1">
    <citation type="submission" date="2020-02" db="EMBL/GenBank/DDBJ databases">
        <title>Draft genome sequence of Limisphaera ngatamarikiensis NGM72.4T, a thermophilic Verrucomicrobia grouped in subdivision 3.</title>
        <authorList>
            <person name="Carere C.R."/>
            <person name="Steen J."/>
            <person name="Hugenholtz P."/>
            <person name="Stott M.B."/>
        </authorList>
    </citation>
    <scope>NUCLEOTIDE SEQUENCE [LARGE SCALE GENOMIC DNA]</scope>
    <source>
        <strain evidence="2 3">NGM72.4</strain>
    </source>
</reference>
<keyword evidence="3" id="KW-1185">Reference proteome</keyword>
<gene>
    <name evidence="2" type="ORF">G4L39_04155</name>
</gene>
<dbReference type="InterPro" id="IPR011051">
    <property type="entry name" value="RmlC_Cupin_sf"/>
</dbReference>
<feature type="domain" description="Capsular polysaccharide assembling protein CapF C-terminal" evidence="1">
    <location>
        <begin position="14"/>
        <end position="123"/>
    </location>
</feature>
<evidence type="ECO:0000313" key="3">
    <source>
        <dbReference type="Proteomes" id="UP000477311"/>
    </source>
</evidence>
<dbReference type="Gene3D" id="2.60.120.10">
    <property type="entry name" value="Jelly Rolls"/>
    <property type="match status" value="1"/>
</dbReference>
<evidence type="ECO:0000259" key="1">
    <source>
        <dbReference type="Pfam" id="PF14667"/>
    </source>
</evidence>
<organism evidence="2 3">
    <name type="scientific">Limisphaera ngatamarikiensis</name>
    <dbReference type="NCBI Taxonomy" id="1324935"/>
    <lineage>
        <taxon>Bacteria</taxon>
        <taxon>Pseudomonadati</taxon>
        <taxon>Verrucomicrobiota</taxon>
        <taxon>Verrucomicrobiia</taxon>
        <taxon>Limisphaerales</taxon>
        <taxon>Limisphaeraceae</taxon>
        <taxon>Limisphaera</taxon>
    </lineage>
</organism>
<dbReference type="AlphaFoldDB" id="A0A6M1RT30"/>
<name>A0A6M1RT30_9BACT</name>
<comment type="caution">
    <text evidence="2">The sequence shown here is derived from an EMBL/GenBank/DDBJ whole genome shotgun (WGS) entry which is preliminary data.</text>
</comment>
<dbReference type="Pfam" id="PF14667">
    <property type="entry name" value="Polysacc_synt_C"/>
    <property type="match status" value="1"/>
</dbReference>
<dbReference type="InterPro" id="IPR014710">
    <property type="entry name" value="RmlC-like_jellyroll"/>
</dbReference>